<feature type="transmembrane region" description="Helical" evidence="1">
    <location>
        <begin position="72"/>
        <end position="94"/>
    </location>
</feature>
<dbReference type="Proteomes" id="UP000523087">
    <property type="component" value="Unassembled WGS sequence"/>
</dbReference>
<name>A0A7W0C056_9BACL</name>
<dbReference type="RefSeq" id="WP_181557482.1">
    <property type="nucleotide sequence ID" value="NZ_JACDUT010000018.1"/>
</dbReference>
<dbReference type="EMBL" id="JACDUT010000018">
    <property type="protein sequence ID" value="MBA2876818.1"/>
    <property type="molecule type" value="Genomic_DNA"/>
</dbReference>
<dbReference type="AlphaFoldDB" id="A0A7W0C056"/>
<organism evidence="2 3">
    <name type="scientific">Thermaerobacillus caldiproteolyticus</name>
    <dbReference type="NCBI Taxonomy" id="247480"/>
    <lineage>
        <taxon>Bacteria</taxon>
        <taxon>Bacillati</taxon>
        <taxon>Bacillota</taxon>
        <taxon>Bacilli</taxon>
        <taxon>Bacillales</taxon>
        <taxon>Anoxybacillaceae</taxon>
        <taxon>Thermaerobacillus</taxon>
    </lineage>
</organism>
<sequence length="174" mass="19919">MKKRTIVLLLLLLAVIVYGTIQIGAFMNIGFGRGYHNMPMADIPRHYGPFVKHHHFAFHYGPRGGFIEPSGWMLFGIIPILFQLAMIVIGWIMWKTASRSRAWKWTGLALMGVGVVALLPKLLLIPLGLIAAYMIYKKTKYETVNEDLSALAIPNVNQRHFLDEWEKNIRKEEQ</sequence>
<gene>
    <name evidence="2" type="ORF">HNR31_003640</name>
</gene>
<proteinExistence type="predicted"/>
<comment type="caution">
    <text evidence="2">The sequence shown here is derived from an EMBL/GenBank/DDBJ whole genome shotgun (WGS) entry which is preliminary data.</text>
</comment>
<evidence type="ECO:0000256" key="1">
    <source>
        <dbReference type="SAM" id="Phobius"/>
    </source>
</evidence>
<evidence type="ECO:0000313" key="3">
    <source>
        <dbReference type="Proteomes" id="UP000523087"/>
    </source>
</evidence>
<accession>A0A7W0C056</accession>
<protein>
    <submittedName>
        <fullName evidence="2">Putative membrane protein</fullName>
    </submittedName>
</protein>
<keyword evidence="1" id="KW-0812">Transmembrane</keyword>
<keyword evidence="1" id="KW-0472">Membrane</keyword>
<reference evidence="2 3" key="1">
    <citation type="submission" date="2020-07" db="EMBL/GenBank/DDBJ databases">
        <title>Genomic Encyclopedia of Type Strains, Phase IV (KMG-IV): sequencing the most valuable type-strain genomes for metagenomic binning, comparative biology and taxonomic classification.</title>
        <authorList>
            <person name="Goeker M."/>
        </authorList>
    </citation>
    <scope>NUCLEOTIDE SEQUENCE [LARGE SCALE GENOMIC DNA]</scope>
    <source>
        <strain evidence="2 3">DSM 15730</strain>
    </source>
</reference>
<keyword evidence="3" id="KW-1185">Reference proteome</keyword>
<evidence type="ECO:0000313" key="2">
    <source>
        <dbReference type="EMBL" id="MBA2876818.1"/>
    </source>
</evidence>
<keyword evidence="1" id="KW-1133">Transmembrane helix</keyword>
<feature type="transmembrane region" description="Helical" evidence="1">
    <location>
        <begin position="106"/>
        <end position="136"/>
    </location>
</feature>